<dbReference type="AlphaFoldDB" id="A0A2S0QB26"/>
<protein>
    <submittedName>
        <fullName evidence="1">Uncharacterized protein</fullName>
    </submittedName>
</protein>
<name>A0A2S0QB26_NODSP</name>
<dbReference type="Proteomes" id="UP000244056">
    <property type="component" value="Chromosome"/>
</dbReference>
<organism evidence="1 2">
    <name type="scientific">Nodularia spumigena UHCC 0039</name>
    <dbReference type="NCBI Taxonomy" id="1914872"/>
    <lineage>
        <taxon>Bacteria</taxon>
        <taxon>Bacillati</taxon>
        <taxon>Cyanobacteriota</taxon>
        <taxon>Cyanophyceae</taxon>
        <taxon>Nostocales</taxon>
        <taxon>Nodulariaceae</taxon>
        <taxon>Nodularia</taxon>
    </lineage>
</organism>
<dbReference type="KEGG" id="nsp:BMF81_04560"/>
<dbReference type="EMBL" id="CP020114">
    <property type="protein sequence ID" value="AVZ31659.1"/>
    <property type="molecule type" value="Genomic_DNA"/>
</dbReference>
<evidence type="ECO:0000313" key="2">
    <source>
        <dbReference type="Proteomes" id="UP000244056"/>
    </source>
</evidence>
<evidence type="ECO:0000313" key="1">
    <source>
        <dbReference type="EMBL" id="AVZ31659.1"/>
    </source>
</evidence>
<dbReference type="GeneID" id="78020048"/>
<gene>
    <name evidence="1" type="ORF">BMF81_04560</name>
</gene>
<reference evidence="1 2" key="1">
    <citation type="submission" date="2017-03" db="EMBL/GenBank/DDBJ databases">
        <title>Comparative genomics of the toxic Baltic Sea cyanobacteria Nodularia spumigena UHCC 0039 and its response on varying salinity.</title>
        <authorList>
            <person name="Teikari J.E."/>
        </authorList>
    </citation>
    <scope>NUCLEOTIDE SEQUENCE [LARGE SCALE GENOMIC DNA]</scope>
    <source>
        <strain evidence="1 2">UHCC 0039</strain>
    </source>
</reference>
<accession>A0A2S0QB26</accession>
<sequence length="56" mass="6487">MRLNAKTERQAHQHSSGDIEQVKQAAFRIRQQLAGGIHTDSTELIRELIFWIELTN</sequence>
<proteinExistence type="predicted"/>
<dbReference type="RefSeq" id="WP_006198129.1">
    <property type="nucleotide sequence ID" value="NZ_CAWNZE010000001.1"/>
</dbReference>